<reference evidence="1 2" key="1">
    <citation type="journal article" date="2022" name="New Phytol.">
        <title>Ecological generalism drives hyperdiversity of secondary metabolite gene clusters in xylarialean endophytes.</title>
        <authorList>
            <person name="Franco M.E.E."/>
            <person name="Wisecaver J.H."/>
            <person name="Arnold A.E."/>
            <person name="Ju Y.M."/>
            <person name="Slot J.C."/>
            <person name="Ahrendt S."/>
            <person name="Moore L.P."/>
            <person name="Eastman K.E."/>
            <person name="Scott K."/>
            <person name="Konkel Z."/>
            <person name="Mondo S.J."/>
            <person name="Kuo A."/>
            <person name="Hayes R.D."/>
            <person name="Haridas S."/>
            <person name="Andreopoulos B."/>
            <person name="Riley R."/>
            <person name="LaButti K."/>
            <person name="Pangilinan J."/>
            <person name="Lipzen A."/>
            <person name="Amirebrahimi M."/>
            <person name="Yan J."/>
            <person name="Adam C."/>
            <person name="Keymanesh K."/>
            <person name="Ng V."/>
            <person name="Louie K."/>
            <person name="Northen T."/>
            <person name="Drula E."/>
            <person name="Henrissat B."/>
            <person name="Hsieh H.M."/>
            <person name="Youens-Clark K."/>
            <person name="Lutzoni F."/>
            <person name="Miadlikowska J."/>
            <person name="Eastwood D.C."/>
            <person name="Hamelin R.C."/>
            <person name="Grigoriev I.V."/>
            <person name="U'Ren J.M."/>
        </authorList>
    </citation>
    <scope>NUCLEOTIDE SEQUENCE [LARGE SCALE GENOMIC DNA]</scope>
    <source>
        <strain evidence="1 2">ER1909</strain>
    </source>
</reference>
<accession>A0ACC0CKU5</accession>
<evidence type="ECO:0000313" key="2">
    <source>
        <dbReference type="Proteomes" id="UP001497680"/>
    </source>
</evidence>
<name>A0ACC0CKU5_9PEZI</name>
<organism evidence="1 2">
    <name type="scientific">Hypoxylon rubiginosum</name>
    <dbReference type="NCBI Taxonomy" id="110542"/>
    <lineage>
        <taxon>Eukaryota</taxon>
        <taxon>Fungi</taxon>
        <taxon>Dikarya</taxon>
        <taxon>Ascomycota</taxon>
        <taxon>Pezizomycotina</taxon>
        <taxon>Sordariomycetes</taxon>
        <taxon>Xylariomycetidae</taxon>
        <taxon>Xylariales</taxon>
        <taxon>Hypoxylaceae</taxon>
        <taxon>Hypoxylon</taxon>
    </lineage>
</organism>
<protein>
    <submittedName>
        <fullName evidence="1">Uncharacterized protein</fullName>
    </submittedName>
</protein>
<keyword evidence="2" id="KW-1185">Reference proteome</keyword>
<evidence type="ECO:0000313" key="1">
    <source>
        <dbReference type="EMBL" id="KAI6081039.1"/>
    </source>
</evidence>
<dbReference type="Proteomes" id="UP001497680">
    <property type="component" value="Unassembled WGS sequence"/>
</dbReference>
<gene>
    <name evidence="1" type="ORF">F4821DRAFT_39487</name>
</gene>
<dbReference type="EMBL" id="MU394410">
    <property type="protein sequence ID" value="KAI6081039.1"/>
    <property type="molecule type" value="Genomic_DNA"/>
</dbReference>
<comment type="caution">
    <text evidence="1">The sequence shown here is derived from an EMBL/GenBank/DDBJ whole genome shotgun (WGS) entry which is preliminary data.</text>
</comment>
<proteinExistence type="predicted"/>
<sequence>MLSRFLVLASVAHSMVAHSYFTSQNASTLEELYGPAVSPDTEIAESTDANFSTVVGPRWSAWEAPHWSGAIKPASVHDLQEVVKISVANQIPFIATNRGHGPKLGQGQFTGININLASFNTVTLDTANNLVTVGAGVKLWDIQTTLYDAGKEIQTGNSVCPGAIGVTIGGGIGMMTGMYGLMIDALQSARIVTAKGNVVTASPLENEELFWAIRGAGVNFGIVTEATYGIHEQTNGGNVTAVTFVYAAPSNRSIWELLATFDGDQPEKLSFQAVIEYDRSSNSSEVIVQFWYFGPVTEAQPYIDLFTAVGPIVASIDYLRQTDLYYESQTSGVCDEGHIVSARTLGFNRTDVASYEAHFADMTAFYQANPDFQGISVFQYYSNRVTLQTPTSETAFPWRDIQVWWLTQDRYPDSSIEPQVDEFMAGQRANLQVTSGFSTPHVYFNYAFGDEGPAAWYSEANLPKLRELKAKWDPDYVFGNGAPLY</sequence>